<sequence>MFGLIQNRMKMISAASMRPFTCWQFMNGHKRRLYSSAVASGWPYQHWRHDIARE</sequence>
<organism evidence="1 2">
    <name type="scientific">Parelaphostrongylus tenuis</name>
    <name type="common">Meningeal worm</name>
    <dbReference type="NCBI Taxonomy" id="148309"/>
    <lineage>
        <taxon>Eukaryota</taxon>
        <taxon>Metazoa</taxon>
        <taxon>Ecdysozoa</taxon>
        <taxon>Nematoda</taxon>
        <taxon>Chromadorea</taxon>
        <taxon>Rhabditida</taxon>
        <taxon>Rhabditina</taxon>
        <taxon>Rhabditomorpha</taxon>
        <taxon>Strongyloidea</taxon>
        <taxon>Metastrongylidae</taxon>
        <taxon>Parelaphostrongylus</taxon>
    </lineage>
</organism>
<evidence type="ECO:0000313" key="2">
    <source>
        <dbReference type="Proteomes" id="UP001196413"/>
    </source>
</evidence>
<protein>
    <submittedName>
        <fullName evidence="1">Uncharacterized protein</fullName>
    </submittedName>
</protein>
<proteinExistence type="predicted"/>
<evidence type="ECO:0000313" key="1">
    <source>
        <dbReference type="EMBL" id="KAJ1364654.1"/>
    </source>
</evidence>
<comment type="caution">
    <text evidence="1">The sequence shown here is derived from an EMBL/GenBank/DDBJ whole genome shotgun (WGS) entry which is preliminary data.</text>
</comment>
<name>A0AAD5NBF0_PARTN</name>
<dbReference type="AlphaFoldDB" id="A0AAD5NBF0"/>
<accession>A0AAD5NBF0</accession>
<keyword evidence="2" id="KW-1185">Reference proteome</keyword>
<dbReference type="Proteomes" id="UP001196413">
    <property type="component" value="Unassembled WGS sequence"/>
</dbReference>
<dbReference type="EMBL" id="JAHQIW010005020">
    <property type="protein sequence ID" value="KAJ1364654.1"/>
    <property type="molecule type" value="Genomic_DNA"/>
</dbReference>
<gene>
    <name evidence="1" type="ORF">KIN20_024784</name>
</gene>
<reference evidence="1" key="1">
    <citation type="submission" date="2021-06" db="EMBL/GenBank/DDBJ databases">
        <title>Parelaphostrongylus tenuis whole genome reference sequence.</title>
        <authorList>
            <person name="Garwood T.J."/>
            <person name="Larsen P.A."/>
            <person name="Fountain-Jones N.M."/>
            <person name="Garbe J.R."/>
            <person name="Macchietto M.G."/>
            <person name="Kania S.A."/>
            <person name="Gerhold R.W."/>
            <person name="Richards J.E."/>
            <person name="Wolf T.M."/>
        </authorList>
    </citation>
    <scope>NUCLEOTIDE SEQUENCE</scope>
    <source>
        <strain evidence="1">MNPRO001-30</strain>
        <tissue evidence="1">Meninges</tissue>
    </source>
</reference>